<dbReference type="PANTHER" id="PTHR35394:SF5">
    <property type="entry name" value="DUF3176 DOMAIN-CONTAINING PROTEIN"/>
    <property type="match status" value="1"/>
</dbReference>
<keyword evidence="4" id="KW-1185">Reference proteome</keyword>
<evidence type="ECO:0008006" key="5">
    <source>
        <dbReference type="Google" id="ProtNLM"/>
    </source>
</evidence>
<feature type="transmembrane region" description="Helical" evidence="2">
    <location>
        <begin position="114"/>
        <end position="135"/>
    </location>
</feature>
<dbReference type="PANTHER" id="PTHR35394">
    <property type="entry name" value="DUF3176 DOMAIN-CONTAINING PROTEIN"/>
    <property type="match status" value="1"/>
</dbReference>
<organism evidence="3 4">
    <name type="scientific">Aulographum hederae CBS 113979</name>
    <dbReference type="NCBI Taxonomy" id="1176131"/>
    <lineage>
        <taxon>Eukaryota</taxon>
        <taxon>Fungi</taxon>
        <taxon>Dikarya</taxon>
        <taxon>Ascomycota</taxon>
        <taxon>Pezizomycotina</taxon>
        <taxon>Dothideomycetes</taxon>
        <taxon>Pleosporomycetidae</taxon>
        <taxon>Aulographales</taxon>
        <taxon>Aulographaceae</taxon>
    </lineage>
</organism>
<reference evidence="3" key="1">
    <citation type="journal article" date="2020" name="Stud. Mycol.">
        <title>101 Dothideomycetes genomes: a test case for predicting lifestyles and emergence of pathogens.</title>
        <authorList>
            <person name="Haridas S."/>
            <person name="Albert R."/>
            <person name="Binder M."/>
            <person name="Bloem J."/>
            <person name="Labutti K."/>
            <person name="Salamov A."/>
            <person name="Andreopoulos B."/>
            <person name="Baker S."/>
            <person name="Barry K."/>
            <person name="Bills G."/>
            <person name="Bluhm B."/>
            <person name="Cannon C."/>
            <person name="Castanera R."/>
            <person name="Culley D."/>
            <person name="Daum C."/>
            <person name="Ezra D."/>
            <person name="Gonzalez J."/>
            <person name="Henrissat B."/>
            <person name="Kuo A."/>
            <person name="Liang C."/>
            <person name="Lipzen A."/>
            <person name="Lutzoni F."/>
            <person name="Magnuson J."/>
            <person name="Mondo S."/>
            <person name="Nolan M."/>
            <person name="Ohm R."/>
            <person name="Pangilinan J."/>
            <person name="Park H.-J."/>
            <person name="Ramirez L."/>
            <person name="Alfaro M."/>
            <person name="Sun H."/>
            <person name="Tritt A."/>
            <person name="Yoshinaga Y."/>
            <person name="Zwiers L.-H."/>
            <person name="Turgeon B."/>
            <person name="Goodwin S."/>
            <person name="Spatafora J."/>
            <person name="Crous P."/>
            <person name="Grigoriev I."/>
        </authorList>
    </citation>
    <scope>NUCLEOTIDE SEQUENCE</scope>
    <source>
        <strain evidence="3">CBS 113979</strain>
    </source>
</reference>
<dbReference type="OrthoDB" id="5242705at2759"/>
<dbReference type="EMBL" id="ML977179">
    <property type="protein sequence ID" value="KAF1982956.1"/>
    <property type="molecule type" value="Genomic_DNA"/>
</dbReference>
<protein>
    <recommendedName>
        <fullName evidence="5">DUF3176 domain-containing protein</fullName>
    </recommendedName>
</protein>
<evidence type="ECO:0000313" key="4">
    <source>
        <dbReference type="Proteomes" id="UP000800041"/>
    </source>
</evidence>
<feature type="compositionally biased region" description="Polar residues" evidence="1">
    <location>
        <begin position="76"/>
        <end position="97"/>
    </location>
</feature>
<feature type="transmembrane region" description="Helical" evidence="2">
    <location>
        <begin position="218"/>
        <end position="236"/>
    </location>
</feature>
<evidence type="ECO:0000313" key="3">
    <source>
        <dbReference type="EMBL" id="KAF1982956.1"/>
    </source>
</evidence>
<evidence type="ECO:0000256" key="2">
    <source>
        <dbReference type="SAM" id="Phobius"/>
    </source>
</evidence>
<sequence>MPLLSWKATLPELNHKASVRVPPKACGRSLCNGNGCCQERTLDQQENQTWRPPGGEDFEHVHWSSVPSRVFVCHTPSESTSSSDRNPGISRTESASSQGAHLHSHTFTAIVSEWWIELACWYISAMCLVSIFIALTIHNGRPLPQHWPLGINLNVYISVFSNVLKCSLLVAVSSSIGQLKWQFFRKPQRLGDFETFDDASRGPWGAALLLWRLKTRSLACVGAAIIILSISFDPLFQQVVAYPSRSVPGGTSSISRSFLYKPETPTIFISNDVFVSVDDTFMYTTSPFFHGRGADVRVPMHCPTSNCSWTTFETLGMCSSCTDTAHLLSYSCKDTMGDWLPPQNFLGRGPAPIVHACGWFLNATSELPTMMTGYAVDPETSARGEAVSMRMLPLFDYLSYATIYGASLNYKNIQNRIVDFFIASSPNGTEGTYEDIKPQMLECVLYWCTKTINASSTLGTYHEEVLEIYHNDTVIPDPWTPDDPITYYVGSSTMSPRGNETFVVSNDSSYSMITSFNAVLPSYISATDPDAEPQFVYYLANASNSRVRARALPYNPWLPENDISQHWADIATAMTNLFRSSPREGVEHTGIAWKDVVYVETMWVWLALPIALVLASLVFLILAMLNTTCKKNSDGAVGFWKNSALATLLHGLQEEDRKGLGVGNRKERSQTNVENLEVQLVRSEESWRLAVLPQSSWTDSKRTFRNSCPDDCKLGENYPLGRKEGNWI</sequence>
<feature type="transmembrane region" description="Helical" evidence="2">
    <location>
        <begin position="602"/>
        <end position="625"/>
    </location>
</feature>
<feature type="region of interest" description="Disordered" evidence="1">
    <location>
        <begin position="75"/>
        <end position="97"/>
    </location>
</feature>
<evidence type="ECO:0000256" key="1">
    <source>
        <dbReference type="SAM" id="MobiDB-lite"/>
    </source>
</evidence>
<feature type="transmembrane region" description="Helical" evidence="2">
    <location>
        <begin position="155"/>
        <end position="179"/>
    </location>
</feature>
<dbReference type="InterPro" id="IPR021514">
    <property type="entry name" value="DUF3176"/>
</dbReference>
<dbReference type="AlphaFoldDB" id="A0A6G1GPQ8"/>
<accession>A0A6G1GPQ8</accession>
<keyword evidence="2" id="KW-0472">Membrane</keyword>
<proteinExistence type="predicted"/>
<gene>
    <name evidence="3" type="ORF">K402DRAFT_339435</name>
</gene>
<dbReference type="Proteomes" id="UP000800041">
    <property type="component" value="Unassembled WGS sequence"/>
</dbReference>
<name>A0A6G1GPQ8_9PEZI</name>
<dbReference type="Pfam" id="PF11374">
    <property type="entry name" value="DUF3176"/>
    <property type="match status" value="1"/>
</dbReference>
<keyword evidence="2" id="KW-1133">Transmembrane helix</keyword>
<keyword evidence="2" id="KW-0812">Transmembrane</keyword>